<dbReference type="SUPFAM" id="SSF103473">
    <property type="entry name" value="MFS general substrate transporter"/>
    <property type="match status" value="1"/>
</dbReference>
<dbReference type="CDD" id="cd17477">
    <property type="entry name" value="MFS_YcaD_like"/>
    <property type="match status" value="1"/>
</dbReference>
<dbReference type="InterPro" id="IPR005829">
    <property type="entry name" value="Sugar_transporter_CS"/>
</dbReference>
<feature type="transmembrane region" description="Helical" evidence="7">
    <location>
        <begin position="163"/>
        <end position="183"/>
    </location>
</feature>
<dbReference type="InterPro" id="IPR047200">
    <property type="entry name" value="MFS_YcaD-like"/>
</dbReference>
<dbReference type="PANTHER" id="PTHR23521:SF2">
    <property type="entry name" value="TRANSPORTER MFS SUPERFAMILY"/>
    <property type="match status" value="1"/>
</dbReference>
<feature type="transmembrane region" description="Helical" evidence="7">
    <location>
        <begin position="207"/>
        <end position="224"/>
    </location>
</feature>
<dbReference type="PROSITE" id="PS50850">
    <property type="entry name" value="MFS"/>
    <property type="match status" value="1"/>
</dbReference>
<feature type="transmembrane region" description="Helical" evidence="7">
    <location>
        <begin position="49"/>
        <end position="66"/>
    </location>
</feature>
<dbReference type="PROSITE" id="PS00216">
    <property type="entry name" value="SUGAR_TRANSPORT_1"/>
    <property type="match status" value="1"/>
</dbReference>
<accession>A0ABT9VUA7</accession>
<dbReference type="Proteomes" id="UP001235840">
    <property type="component" value="Unassembled WGS sequence"/>
</dbReference>
<keyword evidence="3" id="KW-1003">Cell membrane</keyword>
<dbReference type="RefSeq" id="WP_307390091.1">
    <property type="nucleotide sequence ID" value="NZ_BAAADK010000021.1"/>
</dbReference>
<evidence type="ECO:0000256" key="4">
    <source>
        <dbReference type="ARBA" id="ARBA00022692"/>
    </source>
</evidence>
<feature type="transmembrane region" description="Helical" evidence="7">
    <location>
        <begin position="336"/>
        <end position="358"/>
    </location>
</feature>
<gene>
    <name evidence="9" type="ORF">J2S11_000363</name>
</gene>
<dbReference type="PANTHER" id="PTHR23521">
    <property type="entry name" value="TRANSPORTER MFS SUPERFAMILY"/>
    <property type="match status" value="1"/>
</dbReference>
<reference evidence="9 10" key="1">
    <citation type="submission" date="2023-07" db="EMBL/GenBank/DDBJ databases">
        <title>Genomic Encyclopedia of Type Strains, Phase IV (KMG-IV): sequencing the most valuable type-strain genomes for metagenomic binning, comparative biology and taxonomic classification.</title>
        <authorList>
            <person name="Goeker M."/>
        </authorList>
    </citation>
    <scope>NUCLEOTIDE SEQUENCE [LARGE SCALE GENOMIC DNA]</scope>
    <source>
        <strain evidence="9 10">DSM 12751</strain>
    </source>
</reference>
<protein>
    <submittedName>
        <fullName evidence="9">MFS family permease</fullName>
    </submittedName>
</protein>
<name>A0ABT9VUA7_9BACI</name>
<feature type="transmembrane region" description="Helical" evidence="7">
    <location>
        <begin position="300"/>
        <end position="324"/>
    </location>
</feature>
<dbReference type="InterPro" id="IPR036259">
    <property type="entry name" value="MFS_trans_sf"/>
</dbReference>
<organism evidence="9 10">
    <name type="scientific">Caldalkalibacillus horti</name>
    <dbReference type="NCBI Taxonomy" id="77523"/>
    <lineage>
        <taxon>Bacteria</taxon>
        <taxon>Bacillati</taxon>
        <taxon>Bacillota</taxon>
        <taxon>Bacilli</taxon>
        <taxon>Bacillales</taxon>
        <taxon>Bacillaceae</taxon>
        <taxon>Caldalkalibacillus</taxon>
    </lineage>
</organism>
<dbReference type="InterPro" id="IPR020846">
    <property type="entry name" value="MFS_dom"/>
</dbReference>
<evidence type="ECO:0000313" key="9">
    <source>
        <dbReference type="EMBL" id="MDQ0164464.1"/>
    </source>
</evidence>
<comment type="caution">
    <text evidence="9">The sequence shown here is derived from an EMBL/GenBank/DDBJ whole genome shotgun (WGS) entry which is preliminary data.</text>
</comment>
<evidence type="ECO:0000256" key="5">
    <source>
        <dbReference type="ARBA" id="ARBA00022989"/>
    </source>
</evidence>
<feature type="transmembrane region" description="Helical" evidence="7">
    <location>
        <begin position="244"/>
        <end position="264"/>
    </location>
</feature>
<feature type="transmembrane region" description="Helical" evidence="7">
    <location>
        <begin position="276"/>
        <end position="294"/>
    </location>
</feature>
<evidence type="ECO:0000256" key="2">
    <source>
        <dbReference type="ARBA" id="ARBA00022448"/>
    </source>
</evidence>
<dbReference type="Gene3D" id="1.20.1250.20">
    <property type="entry name" value="MFS general substrate transporter like domains"/>
    <property type="match status" value="2"/>
</dbReference>
<keyword evidence="10" id="KW-1185">Reference proteome</keyword>
<proteinExistence type="predicted"/>
<evidence type="ECO:0000259" key="8">
    <source>
        <dbReference type="PROSITE" id="PS50850"/>
    </source>
</evidence>
<evidence type="ECO:0000256" key="6">
    <source>
        <dbReference type="ARBA" id="ARBA00023136"/>
    </source>
</evidence>
<feature type="transmembrane region" description="Helical" evidence="7">
    <location>
        <begin position="364"/>
        <end position="384"/>
    </location>
</feature>
<dbReference type="EMBL" id="JAUSTY010000001">
    <property type="protein sequence ID" value="MDQ0164464.1"/>
    <property type="molecule type" value="Genomic_DNA"/>
</dbReference>
<keyword evidence="2" id="KW-0813">Transport</keyword>
<evidence type="ECO:0000256" key="7">
    <source>
        <dbReference type="SAM" id="Phobius"/>
    </source>
</evidence>
<sequence length="397" mass="43737">MENTQTNHPGYRFWVLVVMVAIAGFAQGMLLPLLAIMLEQIGVPPSLNGLNAAALYIGVLLIAPFIEQPVRRFGYKPVAVAGLFLMIVSIILFPFWQVFWFWFMLRIIVGIGDNMLHFATQVWITSTSPEDKRGRNIAIYGLFFGLGFGIGPLMTRLLEVNEFLPFIIATGTSLLAWLFLLGLRNEYPDNEITTASKLGTWSKYRRVLRLSWFALLPGFGYGFLEASLHGSFPIYALRVGITIDWVSILLPAFVAGSIVTQLPLGMLSDRVGRKKILLAIICLGFLFFGAASFVESNMILLLTLFALAGGCVGSLFSLGITYMADLLPKSLLPTGNVMAGISFALGSIFGPLMGGITLEWFEKGSIYLTICGMLLFLLMAGVVFREQKEASNQRVTE</sequence>
<feature type="transmembrane region" description="Helical" evidence="7">
    <location>
        <begin position="102"/>
        <end position="125"/>
    </location>
</feature>
<feature type="transmembrane region" description="Helical" evidence="7">
    <location>
        <begin position="12"/>
        <end position="37"/>
    </location>
</feature>
<keyword evidence="5 7" id="KW-1133">Transmembrane helix</keyword>
<dbReference type="InterPro" id="IPR011701">
    <property type="entry name" value="MFS"/>
</dbReference>
<feature type="transmembrane region" description="Helical" evidence="7">
    <location>
        <begin position="137"/>
        <end position="157"/>
    </location>
</feature>
<comment type="subcellular location">
    <subcellularLocation>
        <location evidence="1">Cell membrane</location>
        <topology evidence="1">Multi-pass membrane protein</topology>
    </subcellularLocation>
</comment>
<keyword evidence="4 7" id="KW-0812">Transmembrane</keyword>
<keyword evidence="6 7" id="KW-0472">Membrane</keyword>
<evidence type="ECO:0000313" key="10">
    <source>
        <dbReference type="Proteomes" id="UP001235840"/>
    </source>
</evidence>
<feature type="domain" description="Major facilitator superfamily (MFS) profile" evidence="8">
    <location>
        <begin position="12"/>
        <end position="389"/>
    </location>
</feature>
<dbReference type="Pfam" id="PF07690">
    <property type="entry name" value="MFS_1"/>
    <property type="match status" value="1"/>
</dbReference>
<evidence type="ECO:0000256" key="3">
    <source>
        <dbReference type="ARBA" id="ARBA00022475"/>
    </source>
</evidence>
<feature type="transmembrane region" description="Helical" evidence="7">
    <location>
        <begin position="78"/>
        <end position="96"/>
    </location>
</feature>
<evidence type="ECO:0000256" key="1">
    <source>
        <dbReference type="ARBA" id="ARBA00004651"/>
    </source>
</evidence>